<comment type="caution">
    <text evidence="12">The sequence shown here is derived from an EMBL/GenBank/DDBJ whole genome shotgun (WGS) entry which is preliminary data.</text>
</comment>
<dbReference type="SUPFAM" id="SSF55174">
    <property type="entry name" value="Alpha-L RNA-binding motif"/>
    <property type="match status" value="1"/>
</dbReference>
<keyword evidence="10" id="KW-0694">RNA-binding</keyword>
<evidence type="ECO:0000256" key="2">
    <source>
        <dbReference type="ARBA" id="ARBA00036535"/>
    </source>
</evidence>
<evidence type="ECO:0000313" key="12">
    <source>
        <dbReference type="EMBL" id="PEH90719.1"/>
    </source>
</evidence>
<dbReference type="InterPro" id="IPR020103">
    <property type="entry name" value="PsdUridine_synth_cat_dom_sf"/>
</dbReference>
<comment type="catalytic activity">
    <reaction evidence="1">
        <text>uridine(35) in tRNA(Tyr) = pseudouridine(35) in tRNA(Tyr)</text>
        <dbReference type="Rhea" id="RHEA:60556"/>
        <dbReference type="Rhea" id="RHEA-COMP:15607"/>
        <dbReference type="Rhea" id="RHEA-COMP:15608"/>
        <dbReference type="ChEBI" id="CHEBI:65314"/>
        <dbReference type="ChEBI" id="CHEBI:65315"/>
    </reaction>
</comment>
<dbReference type="EC" id="5.4.99.21" evidence="3"/>
<dbReference type="SMART" id="SM00363">
    <property type="entry name" value="S4"/>
    <property type="match status" value="1"/>
</dbReference>
<dbReference type="SUPFAM" id="SSF55120">
    <property type="entry name" value="Pseudouridine synthase"/>
    <property type="match status" value="1"/>
</dbReference>
<protein>
    <recommendedName>
        <fullName evidence="4">Dual-specificity RNA pseudouridine synthase RluF</fullName>
        <ecNumber evidence="3">5.4.99.21</ecNumber>
    </recommendedName>
    <alternativeName>
        <fullName evidence="6">23S rRNA pseudouridine(2604) synthase</fullName>
    </alternativeName>
    <alternativeName>
        <fullName evidence="8">Ribosomal large subunit pseudouridine synthase F</fullName>
    </alternativeName>
    <alternativeName>
        <fullName evidence="7">rRNA pseudouridylate synthase F</fullName>
    </alternativeName>
    <alternativeName>
        <fullName evidence="9">rRNA-uridine isomerase F</fullName>
    </alternativeName>
    <alternativeName>
        <fullName evidence="5">tRNA(Tyr) pseudouridine(35) synthase</fullName>
    </alternativeName>
</protein>
<gene>
    <name evidence="12" type="ORF">CRM82_20810</name>
</gene>
<sequence>MSPTEHPEAQDEGVRLSKRLAAQLGCSRAEAELYIESGAVQVDGITVQTPATRVRPQQAVSVKEGAKPEGAPPVTLLLHKPAGYTVRNPQGARGHTRGKVGNAYDLLVPENLADVDTPAPILVLQKHFKNLECLLPIPVPASGLMVFTQDHRVARKLQEEALYLEQECIVEVRGTIDEGGLERLCDGTSIDGKRLPRIKVSWQNETHLRFALKGIFPEEIAEMCECVGLEVIGMKRQRIGRISVAKLPEGQWRYAMPWERF</sequence>
<evidence type="ECO:0000256" key="8">
    <source>
        <dbReference type="ARBA" id="ARBA00042890"/>
    </source>
</evidence>
<accession>A0A2A7UZF8</accession>
<keyword evidence="13" id="KW-1185">Reference proteome</keyword>
<dbReference type="Gene3D" id="3.10.290.10">
    <property type="entry name" value="RNA-binding S4 domain"/>
    <property type="match status" value="1"/>
</dbReference>
<dbReference type="InterPro" id="IPR050343">
    <property type="entry name" value="RsuA_PseudoU_synthase"/>
</dbReference>
<dbReference type="Pfam" id="PF01479">
    <property type="entry name" value="S4"/>
    <property type="match status" value="1"/>
</dbReference>
<dbReference type="PANTHER" id="PTHR47683:SF2">
    <property type="entry name" value="RNA-BINDING S4 DOMAIN-CONTAINING PROTEIN"/>
    <property type="match status" value="1"/>
</dbReference>
<dbReference type="GO" id="GO:0006396">
    <property type="term" value="P:RNA processing"/>
    <property type="evidence" value="ECO:0007669"/>
    <property type="project" value="UniProtKB-ARBA"/>
</dbReference>
<dbReference type="RefSeq" id="WP_066537830.1">
    <property type="nucleotide sequence ID" value="NZ_DALZSI010000062.1"/>
</dbReference>
<dbReference type="InterPro" id="IPR036986">
    <property type="entry name" value="S4_RNA-bd_sf"/>
</dbReference>
<reference evidence="13" key="1">
    <citation type="submission" date="2017-09" db="EMBL/GenBank/DDBJ databases">
        <title>FDA dAtabase for Regulatory Grade micrObial Sequences (FDA-ARGOS): Supporting development and validation of Infectious Disease Dx tests.</title>
        <authorList>
            <person name="Minogue T."/>
            <person name="Wolcott M."/>
            <person name="Wasieloski L."/>
            <person name="Aguilar W."/>
            <person name="Moore D."/>
            <person name="Tallon L."/>
            <person name="Sadzewicz L."/>
            <person name="Ott S."/>
            <person name="Zhao X."/>
            <person name="Nagaraj S."/>
            <person name="Vavikolanu K."/>
            <person name="Aluvathingal J."/>
            <person name="Nadendla S."/>
            <person name="Sichtig H."/>
        </authorList>
    </citation>
    <scope>NUCLEOTIDE SEQUENCE [LARGE SCALE GENOMIC DNA]</scope>
    <source>
        <strain evidence="13">FDAARGOS_394</strain>
    </source>
</reference>
<dbReference type="OrthoDB" id="9807213at2"/>
<evidence type="ECO:0000259" key="11">
    <source>
        <dbReference type="SMART" id="SM00363"/>
    </source>
</evidence>
<comment type="catalytic activity">
    <reaction evidence="2">
        <text>uridine(2604) in 23S rRNA = pseudouridine(2604) in 23S rRNA</text>
        <dbReference type="Rhea" id="RHEA:38875"/>
        <dbReference type="Rhea" id="RHEA-COMP:10093"/>
        <dbReference type="Rhea" id="RHEA-COMP:10094"/>
        <dbReference type="ChEBI" id="CHEBI:65314"/>
        <dbReference type="ChEBI" id="CHEBI:65315"/>
        <dbReference type="EC" id="5.4.99.21"/>
    </reaction>
</comment>
<dbReference type="Gene3D" id="3.30.2350.10">
    <property type="entry name" value="Pseudouridine synthase"/>
    <property type="match status" value="1"/>
</dbReference>
<dbReference type="Proteomes" id="UP000220246">
    <property type="component" value="Unassembled WGS sequence"/>
</dbReference>
<dbReference type="PANTHER" id="PTHR47683">
    <property type="entry name" value="PSEUDOURIDINE SYNTHASE FAMILY PROTEIN-RELATED"/>
    <property type="match status" value="1"/>
</dbReference>
<feature type="domain" description="RNA-binding S4" evidence="11">
    <location>
        <begin position="14"/>
        <end position="75"/>
    </location>
</feature>
<name>A0A2A7UZF8_COMTR</name>
<dbReference type="STRING" id="1219032.GCA_001515545_02272"/>
<proteinExistence type="predicted"/>
<evidence type="ECO:0000256" key="5">
    <source>
        <dbReference type="ARBA" id="ARBA00041420"/>
    </source>
</evidence>
<evidence type="ECO:0000256" key="1">
    <source>
        <dbReference type="ARBA" id="ARBA00036390"/>
    </source>
</evidence>
<evidence type="ECO:0000256" key="6">
    <source>
        <dbReference type="ARBA" id="ARBA00041697"/>
    </source>
</evidence>
<dbReference type="InterPro" id="IPR002942">
    <property type="entry name" value="S4_RNA-bd"/>
</dbReference>
<dbReference type="CDD" id="cd00165">
    <property type="entry name" value="S4"/>
    <property type="match status" value="1"/>
</dbReference>
<dbReference type="PROSITE" id="PS50889">
    <property type="entry name" value="S4"/>
    <property type="match status" value="1"/>
</dbReference>
<evidence type="ECO:0000256" key="10">
    <source>
        <dbReference type="PROSITE-ProRule" id="PRU00182"/>
    </source>
</evidence>
<dbReference type="GO" id="GO:0003723">
    <property type="term" value="F:RNA binding"/>
    <property type="evidence" value="ECO:0007669"/>
    <property type="project" value="UniProtKB-KW"/>
</dbReference>
<organism evidence="12 13">
    <name type="scientific">Comamonas terrigena</name>
    <dbReference type="NCBI Taxonomy" id="32013"/>
    <lineage>
        <taxon>Bacteria</taxon>
        <taxon>Pseudomonadati</taxon>
        <taxon>Pseudomonadota</taxon>
        <taxon>Betaproteobacteria</taxon>
        <taxon>Burkholderiales</taxon>
        <taxon>Comamonadaceae</taxon>
        <taxon>Comamonas</taxon>
    </lineage>
</organism>
<dbReference type="GO" id="GO:0001522">
    <property type="term" value="P:pseudouridine synthesis"/>
    <property type="evidence" value="ECO:0007669"/>
    <property type="project" value="InterPro"/>
</dbReference>
<dbReference type="EMBL" id="PDEA01000001">
    <property type="protein sequence ID" value="PEH90719.1"/>
    <property type="molecule type" value="Genomic_DNA"/>
</dbReference>
<evidence type="ECO:0000256" key="7">
    <source>
        <dbReference type="ARBA" id="ARBA00042843"/>
    </source>
</evidence>
<evidence type="ECO:0000256" key="4">
    <source>
        <dbReference type="ARBA" id="ARBA00039989"/>
    </source>
</evidence>
<dbReference type="GeneID" id="80803079"/>
<evidence type="ECO:0000313" key="13">
    <source>
        <dbReference type="Proteomes" id="UP000220246"/>
    </source>
</evidence>
<dbReference type="AlphaFoldDB" id="A0A2A7UZF8"/>
<evidence type="ECO:0000256" key="9">
    <source>
        <dbReference type="ARBA" id="ARBA00043147"/>
    </source>
</evidence>
<dbReference type="GO" id="GO:0160138">
    <property type="term" value="F:23S rRNA pseudouridine(2604) synthase activity"/>
    <property type="evidence" value="ECO:0007669"/>
    <property type="project" value="UniProtKB-EC"/>
</dbReference>
<evidence type="ECO:0000256" key="3">
    <source>
        <dbReference type="ARBA" id="ARBA00038922"/>
    </source>
</evidence>